<keyword evidence="2" id="KW-0378">Hydrolase</keyword>
<dbReference type="GO" id="GO:0016787">
    <property type="term" value="F:hydrolase activity"/>
    <property type="evidence" value="ECO:0007669"/>
    <property type="project" value="UniProtKB-KW"/>
</dbReference>
<dbReference type="InterPro" id="IPR050699">
    <property type="entry name" value="RNA-DNA_Helicase"/>
</dbReference>
<accession>A0AAD5MQJ9</accession>
<evidence type="ECO:0000256" key="5">
    <source>
        <dbReference type="ARBA" id="ARBA00047984"/>
    </source>
</evidence>
<dbReference type="Pfam" id="PF08148">
    <property type="entry name" value="DSHCT"/>
    <property type="match status" value="1"/>
</dbReference>
<comment type="caution">
    <text evidence="7">The sequence shown here is derived from an EMBL/GenBank/DDBJ whole genome shotgun (WGS) entry which is preliminary data.</text>
</comment>
<organism evidence="7 8">
    <name type="scientific">Parelaphostrongylus tenuis</name>
    <name type="common">Meningeal worm</name>
    <dbReference type="NCBI Taxonomy" id="148309"/>
    <lineage>
        <taxon>Eukaryota</taxon>
        <taxon>Metazoa</taxon>
        <taxon>Ecdysozoa</taxon>
        <taxon>Nematoda</taxon>
        <taxon>Chromadorea</taxon>
        <taxon>Rhabditida</taxon>
        <taxon>Rhabditina</taxon>
        <taxon>Rhabditomorpha</taxon>
        <taxon>Strongyloidea</taxon>
        <taxon>Metastrongylidae</taxon>
        <taxon>Parelaphostrongylus</taxon>
    </lineage>
</organism>
<dbReference type="FunFam" id="1.10.3380.30:FF:000001">
    <property type="entry name" value="Ski2 ATP-dependent RNA helicase"/>
    <property type="match status" value="1"/>
</dbReference>
<comment type="catalytic activity">
    <reaction evidence="5">
        <text>ATP + H2O = ADP + phosphate + H(+)</text>
        <dbReference type="Rhea" id="RHEA:13065"/>
        <dbReference type="ChEBI" id="CHEBI:15377"/>
        <dbReference type="ChEBI" id="CHEBI:15378"/>
        <dbReference type="ChEBI" id="CHEBI:30616"/>
        <dbReference type="ChEBI" id="CHEBI:43474"/>
        <dbReference type="ChEBI" id="CHEBI:456216"/>
        <dbReference type="EC" id="3.6.4.13"/>
    </reaction>
</comment>
<keyword evidence="4" id="KW-0067">ATP-binding</keyword>
<dbReference type="GO" id="GO:0005524">
    <property type="term" value="F:ATP binding"/>
    <property type="evidence" value="ECO:0007669"/>
    <property type="project" value="UniProtKB-KW"/>
</dbReference>
<evidence type="ECO:0000313" key="7">
    <source>
        <dbReference type="EMBL" id="KAJ1362970.1"/>
    </source>
</evidence>
<keyword evidence="8" id="KW-1185">Reference proteome</keyword>
<evidence type="ECO:0000313" key="8">
    <source>
        <dbReference type="Proteomes" id="UP001196413"/>
    </source>
</evidence>
<protein>
    <recommendedName>
        <fullName evidence="6">ATP-dependent RNA helicase Ski2/MTR4 C-terminal domain-containing protein</fullName>
    </recommendedName>
</protein>
<dbReference type="PANTHER" id="PTHR12131:SF1">
    <property type="entry name" value="ATP-DEPENDENT RNA HELICASE SUPV3L1, MITOCHONDRIAL-RELATED"/>
    <property type="match status" value="1"/>
</dbReference>
<dbReference type="AlphaFoldDB" id="A0AAD5MQJ9"/>
<sequence length="628" mass="71305">MSRFYSLQKTFAMGVNMPARTVVFDSVQKHDGMELRLLSASEYTQMAGRAGRRGLDTTGTVIVLCKQPKLLEAGQLKTIMMGKAAPLVSQFRVTYSMLLNLMRVEQIKVEDMLQRSFVENAALREAPTKKNNLEKAKQELSALPEVKCQMCGTEEASAVSPLRQYHDALVHFVERRAVLWSKLTCEFPMEKRLKCGRILLASSAEHQLQNQLVLLVKEVLTEGKRVYQVLVPCSESESCVEAQKRKADQFQLLSLEERQWLEESCMLEGSATWGLESVAPNRSNEPGRRSFRMIDNLPSSALLGISKKLLKVDVAEVLNEAKIRHIARLRKKPISDHVLKLVHEMDKMTEEWSSSGPELVDLAVDITVTHVELNGLLQSFLALREELLDPSKYVVRSCMRLQQHMKCLRDRIRIERHIRQLQYSLSANALQLSEEYRNKIAVLKHLGYVDNSGMVTFRGRVACEIHHQELLVTELILWKKLHDKSPAEVAAMLSATTCQHKSGDGPLFDKDDIFQKLKEDMLSVSQKIRDAADTLRIQIADIGDELRFDLMEIVYLWANGMPFSEIMAKTNAQEGLIVRCIQRLDEVCKDVRNAARIVGDPQLHEKMEQVSAAIKRDIVFAASLYTSM</sequence>
<dbReference type="Gene3D" id="1.10.3380.30">
    <property type="match status" value="2"/>
</dbReference>
<dbReference type="Proteomes" id="UP001196413">
    <property type="component" value="Unassembled WGS sequence"/>
</dbReference>
<evidence type="ECO:0000259" key="6">
    <source>
        <dbReference type="SMART" id="SM01142"/>
    </source>
</evidence>
<gene>
    <name evidence="7" type="ORF">KIN20_022711</name>
</gene>
<evidence type="ECO:0000256" key="3">
    <source>
        <dbReference type="ARBA" id="ARBA00022806"/>
    </source>
</evidence>
<evidence type="ECO:0000256" key="4">
    <source>
        <dbReference type="ARBA" id="ARBA00022840"/>
    </source>
</evidence>
<dbReference type="SMART" id="SM01142">
    <property type="entry name" value="DSHCT"/>
    <property type="match status" value="1"/>
</dbReference>
<evidence type="ECO:0000256" key="1">
    <source>
        <dbReference type="ARBA" id="ARBA00022741"/>
    </source>
</evidence>
<dbReference type="PANTHER" id="PTHR12131">
    <property type="entry name" value="ATP-DEPENDENT RNA AND DNA HELICASE"/>
    <property type="match status" value="1"/>
</dbReference>
<keyword evidence="1" id="KW-0547">Nucleotide-binding</keyword>
<reference evidence="7" key="1">
    <citation type="submission" date="2021-06" db="EMBL/GenBank/DDBJ databases">
        <title>Parelaphostrongylus tenuis whole genome reference sequence.</title>
        <authorList>
            <person name="Garwood T.J."/>
            <person name="Larsen P.A."/>
            <person name="Fountain-Jones N.M."/>
            <person name="Garbe J.R."/>
            <person name="Macchietto M.G."/>
            <person name="Kania S.A."/>
            <person name="Gerhold R.W."/>
            <person name="Richards J.E."/>
            <person name="Wolf T.M."/>
        </authorList>
    </citation>
    <scope>NUCLEOTIDE SEQUENCE</scope>
    <source>
        <strain evidence="7">MNPRO001-30</strain>
        <tissue evidence="7">Meninges</tissue>
    </source>
</reference>
<dbReference type="InterPro" id="IPR027417">
    <property type="entry name" value="P-loop_NTPase"/>
</dbReference>
<name>A0AAD5MQJ9_PARTN</name>
<dbReference type="SUPFAM" id="SSF52540">
    <property type="entry name" value="P-loop containing nucleoside triphosphate hydrolases"/>
    <property type="match status" value="1"/>
</dbReference>
<feature type="domain" description="ATP-dependent RNA helicase Ski2/MTR4 C-terminal" evidence="6">
    <location>
        <begin position="450"/>
        <end position="626"/>
    </location>
</feature>
<dbReference type="EMBL" id="JAHQIW010004571">
    <property type="protein sequence ID" value="KAJ1362970.1"/>
    <property type="molecule type" value="Genomic_DNA"/>
</dbReference>
<dbReference type="GO" id="GO:0055087">
    <property type="term" value="C:Ski complex"/>
    <property type="evidence" value="ECO:0007669"/>
    <property type="project" value="TreeGrafter"/>
</dbReference>
<evidence type="ECO:0000256" key="2">
    <source>
        <dbReference type="ARBA" id="ARBA00022801"/>
    </source>
</evidence>
<dbReference type="GO" id="GO:0070478">
    <property type="term" value="P:nuclear-transcribed mRNA catabolic process, 3'-5' exonucleolytic nonsense-mediated decay"/>
    <property type="evidence" value="ECO:0007669"/>
    <property type="project" value="TreeGrafter"/>
</dbReference>
<dbReference type="InterPro" id="IPR012961">
    <property type="entry name" value="Ski2/MTR4_C"/>
</dbReference>
<keyword evidence="3" id="KW-0347">Helicase</keyword>
<dbReference type="GO" id="GO:0003724">
    <property type="term" value="F:RNA helicase activity"/>
    <property type="evidence" value="ECO:0007669"/>
    <property type="project" value="UniProtKB-EC"/>
</dbReference>
<dbReference type="Gene3D" id="3.40.50.300">
    <property type="entry name" value="P-loop containing nucleotide triphosphate hydrolases"/>
    <property type="match status" value="1"/>
</dbReference>
<proteinExistence type="predicted"/>